<evidence type="ECO:0000259" key="2">
    <source>
        <dbReference type="Pfam" id="PF14534"/>
    </source>
</evidence>
<dbReference type="Proteomes" id="UP000317691">
    <property type="component" value="Unassembled WGS sequence"/>
</dbReference>
<dbReference type="Pfam" id="PF14534">
    <property type="entry name" value="DUF4440"/>
    <property type="match status" value="1"/>
</dbReference>
<feature type="chain" id="PRO_5022187940" evidence="1">
    <location>
        <begin position="23"/>
        <end position="151"/>
    </location>
</feature>
<organism evidence="3 4">
    <name type="scientific">Eiseniibacteriota bacterium</name>
    <dbReference type="NCBI Taxonomy" id="2212470"/>
    <lineage>
        <taxon>Bacteria</taxon>
        <taxon>Candidatus Eiseniibacteriota</taxon>
    </lineage>
</organism>
<feature type="signal peptide" evidence="1">
    <location>
        <begin position="1"/>
        <end position="22"/>
    </location>
</feature>
<dbReference type="Gene3D" id="3.10.450.50">
    <property type="match status" value="1"/>
</dbReference>
<reference evidence="3 4" key="1">
    <citation type="journal article" date="2019" name="Nat. Microbiol.">
        <title>Mediterranean grassland soil C-N compound turnover is dependent on rainfall and depth, and is mediated by genomically divergent microorganisms.</title>
        <authorList>
            <person name="Diamond S."/>
            <person name="Andeer P.F."/>
            <person name="Li Z."/>
            <person name="Crits-Christoph A."/>
            <person name="Burstein D."/>
            <person name="Anantharaman K."/>
            <person name="Lane K.R."/>
            <person name="Thomas B.C."/>
            <person name="Pan C."/>
            <person name="Northen T.R."/>
            <person name="Banfield J.F."/>
        </authorList>
    </citation>
    <scope>NUCLEOTIDE SEQUENCE [LARGE SCALE GENOMIC DNA]</scope>
    <source>
        <strain evidence="3">WS_9</strain>
    </source>
</reference>
<comment type="caution">
    <text evidence="3">The sequence shown here is derived from an EMBL/GenBank/DDBJ whole genome shotgun (WGS) entry which is preliminary data.</text>
</comment>
<feature type="domain" description="DUF4440" evidence="2">
    <location>
        <begin position="34"/>
        <end position="136"/>
    </location>
</feature>
<dbReference type="InterPro" id="IPR032710">
    <property type="entry name" value="NTF2-like_dom_sf"/>
</dbReference>
<sequence>MRFLIPAFVAAGIALTIVSADAKTKPDPRSQVFAAESTFAATMAARDLKAFGTYVAPDAVFFGRRGVMRGNAAVVEGWKPLFDGPKAPFSWRPEVVEVLDSGKLAHSSGPVMDPDGKLIGTFNSVWRLEPDGRWRVVFDKGCSVCDSTHAE</sequence>
<evidence type="ECO:0000313" key="3">
    <source>
        <dbReference type="EMBL" id="TMQ64089.1"/>
    </source>
</evidence>
<proteinExistence type="predicted"/>
<dbReference type="SUPFAM" id="SSF54427">
    <property type="entry name" value="NTF2-like"/>
    <property type="match status" value="1"/>
</dbReference>
<evidence type="ECO:0000313" key="4">
    <source>
        <dbReference type="Proteomes" id="UP000317691"/>
    </source>
</evidence>
<accession>A0A538TKD9</accession>
<protein>
    <submittedName>
        <fullName evidence="3">Nuclear transport factor 2 family protein</fullName>
    </submittedName>
</protein>
<name>A0A538TKD9_UNCEI</name>
<dbReference type="EMBL" id="VBOZ01000027">
    <property type="protein sequence ID" value="TMQ64089.1"/>
    <property type="molecule type" value="Genomic_DNA"/>
</dbReference>
<gene>
    <name evidence="3" type="ORF">E6K79_08330</name>
</gene>
<evidence type="ECO:0000256" key="1">
    <source>
        <dbReference type="SAM" id="SignalP"/>
    </source>
</evidence>
<dbReference type="AlphaFoldDB" id="A0A538TKD9"/>
<dbReference type="InterPro" id="IPR027843">
    <property type="entry name" value="DUF4440"/>
</dbReference>
<keyword evidence="1" id="KW-0732">Signal</keyword>